<dbReference type="Proteomes" id="UP000823941">
    <property type="component" value="Chromosome 16"/>
</dbReference>
<sequence>MELIPVQEISRYSIVLNKNIESGLTWGKTPLSVITDKGLNFLDFSSDVKCIEKKIDVVESQITCPKTSPASKLFTLEMTASPISNINYTQMLIDPTLWPHSHELMAEMASFISFEWSPPEFLFHNTSIVATLTNMGNMEFFVKRRLGWQSILCLSNSIDQHYDLKPSETCRATNASLLEIKQGVQKLQTCAICWGPAADNSSCYFVTAQKNGDLLFWSISTEETELNAKYITTVSIDKSAVTTMKWINFKDQKFLLIYCNILGQLNTVLCEFSNGTIKLIKTNTLWNHEDRMVAKYITHTTVSDKLVILYTKHRHLVVQVLDDDQTVVSETFKNINDNRITSLQQKGHTFLLSTVNFKIYKVNISLSAQNISVDLSTFPINDSNYYPVYDLDGFDMSNNGVMCALAMSDKRVASRKENLTVTIAFLCLDINQMSQIALYKNCINLKHYWDYIELIRYYAVKLRMLPDIDLDKMCAPSKTHLFRLKFYLILLQLYTNLEENWIAPKVTFPVTSIEEIKETIMYMQAQITVESLLTKYDKNNCKLERLDEETLVSAKMYLEYYCRKYKCNLGDIADISKLNRVSSDIILSCETCDQPLEGFVCKEGHANMFCSVTFTPIVSDDYLFCKRCNATARSELYSLKPKCIFCDFHLQKF</sequence>
<evidence type="ECO:0000259" key="1">
    <source>
        <dbReference type="Pfam" id="PF12657"/>
    </source>
</evidence>
<dbReference type="EMBL" id="JAHIBW010000016">
    <property type="protein sequence ID" value="KAG7303430.1"/>
    <property type="molecule type" value="Genomic_DNA"/>
</dbReference>
<comment type="caution">
    <text evidence="2">The sequence shown here is derived from an EMBL/GenBank/DDBJ whole genome shotgun (WGS) entry which is preliminary data.</text>
</comment>
<evidence type="ECO:0000313" key="2">
    <source>
        <dbReference type="EMBL" id="KAG7303430.1"/>
    </source>
</evidence>
<keyword evidence="3" id="KW-1185">Reference proteome</keyword>
<feature type="domain" description="Transcription factor IIIC 90kDa subunit N-terminal" evidence="1">
    <location>
        <begin position="31"/>
        <end position="372"/>
    </location>
</feature>
<accession>A0ABQ7QDZ6</accession>
<dbReference type="Pfam" id="PF12657">
    <property type="entry name" value="TFIIIC_delta"/>
    <property type="match status" value="1"/>
</dbReference>
<dbReference type="SUPFAM" id="SSF50978">
    <property type="entry name" value="WD40 repeat-like"/>
    <property type="match status" value="1"/>
</dbReference>
<proteinExistence type="predicted"/>
<reference evidence="2 3" key="1">
    <citation type="submission" date="2021-06" db="EMBL/GenBank/DDBJ databases">
        <title>A haploid diamondback moth (Plutella xylostella L.) genome assembly resolves 31 chromosomes and identifies a diamide resistance mutation.</title>
        <authorList>
            <person name="Ward C.M."/>
            <person name="Perry K.D."/>
            <person name="Baker G."/>
            <person name="Powis K."/>
            <person name="Heckel D.G."/>
            <person name="Baxter S.W."/>
        </authorList>
    </citation>
    <scope>NUCLEOTIDE SEQUENCE [LARGE SCALE GENOMIC DNA]</scope>
    <source>
        <strain evidence="2 3">LV</strain>
        <tissue evidence="2">Single pupa</tissue>
    </source>
</reference>
<dbReference type="InterPro" id="IPR024761">
    <property type="entry name" value="TFIIIC_delta_N"/>
</dbReference>
<name>A0ABQ7QDZ6_PLUXY</name>
<evidence type="ECO:0000313" key="3">
    <source>
        <dbReference type="Proteomes" id="UP000823941"/>
    </source>
</evidence>
<protein>
    <recommendedName>
        <fullName evidence="1">Transcription factor IIIC 90kDa subunit N-terminal domain-containing protein</fullName>
    </recommendedName>
</protein>
<gene>
    <name evidence="2" type="ORF">JYU34_011945</name>
</gene>
<dbReference type="InterPro" id="IPR036322">
    <property type="entry name" value="WD40_repeat_dom_sf"/>
</dbReference>
<organism evidence="2 3">
    <name type="scientific">Plutella xylostella</name>
    <name type="common">Diamondback moth</name>
    <name type="synonym">Plutella maculipennis</name>
    <dbReference type="NCBI Taxonomy" id="51655"/>
    <lineage>
        <taxon>Eukaryota</taxon>
        <taxon>Metazoa</taxon>
        <taxon>Ecdysozoa</taxon>
        <taxon>Arthropoda</taxon>
        <taxon>Hexapoda</taxon>
        <taxon>Insecta</taxon>
        <taxon>Pterygota</taxon>
        <taxon>Neoptera</taxon>
        <taxon>Endopterygota</taxon>
        <taxon>Lepidoptera</taxon>
        <taxon>Glossata</taxon>
        <taxon>Ditrysia</taxon>
        <taxon>Yponomeutoidea</taxon>
        <taxon>Plutellidae</taxon>
        <taxon>Plutella</taxon>
    </lineage>
</organism>